<dbReference type="InterPro" id="IPR050194">
    <property type="entry name" value="Glycosyltransferase_grp1"/>
</dbReference>
<evidence type="ECO:0000313" key="3">
    <source>
        <dbReference type="EMBL" id="CUU53813.1"/>
    </source>
</evidence>
<keyword evidence="4" id="KW-1185">Reference proteome</keyword>
<dbReference type="Pfam" id="PF00534">
    <property type="entry name" value="Glycos_transf_1"/>
    <property type="match status" value="1"/>
</dbReference>
<dbReference type="SUPFAM" id="SSF53756">
    <property type="entry name" value="UDP-Glycosyltransferase/glycogen phosphorylase"/>
    <property type="match status" value="1"/>
</dbReference>
<evidence type="ECO:0000313" key="4">
    <source>
        <dbReference type="Proteomes" id="UP000198802"/>
    </source>
</evidence>
<evidence type="ECO:0000259" key="2">
    <source>
        <dbReference type="Pfam" id="PF00534"/>
    </source>
</evidence>
<dbReference type="Proteomes" id="UP000198802">
    <property type="component" value="Unassembled WGS sequence"/>
</dbReference>
<organism evidence="3 4">
    <name type="scientific">Parafrankia irregularis</name>
    <dbReference type="NCBI Taxonomy" id="795642"/>
    <lineage>
        <taxon>Bacteria</taxon>
        <taxon>Bacillati</taxon>
        <taxon>Actinomycetota</taxon>
        <taxon>Actinomycetes</taxon>
        <taxon>Frankiales</taxon>
        <taxon>Frankiaceae</taxon>
        <taxon>Parafrankia</taxon>
    </lineage>
</organism>
<keyword evidence="1 3" id="KW-0808">Transferase</keyword>
<sequence length="295" mass="31193">MVGQVDLALTGLVTARLTGASRVPVLFHGVDMWTMRRHLRLLLRHDPLLCPVTTSSFGAGALSPTRMGAVIPPGLDHRWREALLTEAARRRPLPPVPTVLTVFPLDEWEAKGLPTLVGALDTLHAPVPAEAPDDAGGTAGPVRLVIAGAGPAPGSLHALIAGREHTDLFEDPSDEELARLYATADLFALCTRTRTRSPVSGESHPTALLEAQLAGCAVIGPAQGGSRDAYQRGVTGWTPTDESSPALARVLADLLADRARLARAGRLASDWARAVTDPDDHSQAVFAALLGRQRS</sequence>
<dbReference type="PANTHER" id="PTHR45947:SF3">
    <property type="entry name" value="SULFOQUINOVOSYL TRANSFERASE SQD2"/>
    <property type="match status" value="1"/>
</dbReference>
<protein>
    <submittedName>
        <fullName evidence="3">Glycosyl transferases group 1</fullName>
    </submittedName>
</protein>
<dbReference type="AlphaFoldDB" id="A0A0S4QE49"/>
<dbReference type="PANTHER" id="PTHR45947">
    <property type="entry name" value="SULFOQUINOVOSYL TRANSFERASE SQD2"/>
    <property type="match status" value="1"/>
</dbReference>
<reference evidence="4" key="1">
    <citation type="submission" date="2015-11" db="EMBL/GenBank/DDBJ databases">
        <authorList>
            <person name="Varghese N."/>
        </authorList>
    </citation>
    <scope>NUCLEOTIDE SEQUENCE [LARGE SCALE GENOMIC DNA]</scope>
    <source>
        <strain evidence="4">DSM 45899</strain>
    </source>
</reference>
<dbReference type="EMBL" id="FAOZ01000001">
    <property type="protein sequence ID" value="CUU53813.1"/>
    <property type="molecule type" value="Genomic_DNA"/>
</dbReference>
<dbReference type="CDD" id="cd03801">
    <property type="entry name" value="GT4_PimA-like"/>
    <property type="match status" value="1"/>
</dbReference>
<accession>A0A0S4QE49</accession>
<name>A0A0S4QE49_9ACTN</name>
<gene>
    <name evidence="3" type="ORF">Ga0074812_101311</name>
</gene>
<dbReference type="Gene3D" id="3.40.50.2000">
    <property type="entry name" value="Glycogen Phosphorylase B"/>
    <property type="match status" value="2"/>
</dbReference>
<dbReference type="InterPro" id="IPR001296">
    <property type="entry name" value="Glyco_trans_1"/>
</dbReference>
<feature type="domain" description="Glycosyl transferase family 1" evidence="2">
    <location>
        <begin position="138"/>
        <end position="265"/>
    </location>
</feature>
<proteinExistence type="predicted"/>
<dbReference type="GO" id="GO:0016758">
    <property type="term" value="F:hexosyltransferase activity"/>
    <property type="evidence" value="ECO:0007669"/>
    <property type="project" value="TreeGrafter"/>
</dbReference>
<evidence type="ECO:0000256" key="1">
    <source>
        <dbReference type="ARBA" id="ARBA00022679"/>
    </source>
</evidence>